<reference evidence="2 3" key="1">
    <citation type="submission" date="2017-03" db="EMBL/GenBank/DDBJ databases">
        <title>Complete genome sequence of the novel DNRA strain Pseudomonas sp. S-6-2 isolated from Chinese polluted river sediment. Journal of Biotechnology.</title>
        <authorList>
            <person name="Li J."/>
            <person name="Xiang F."/>
            <person name="Wang L."/>
            <person name="Xi L."/>
            <person name="Liu J."/>
        </authorList>
    </citation>
    <scope>NUCLEOTIDE SEQUENCE [LARGE SCALE GENOMIC DNA]</scope>
    <source>
        <strain evidence="2 3">S-6-2</strain>
    </source>
</reference>
<dbReference type="EMBL" id="CP020100">
    <property type="protein sequence ID" value="AQZ94191.1"/>
    <property type="molecule type" value="Genomic_DNA"/>
</dbReference>
<keyword evidence="1" id="KW-0732">Signal</keyword>
<dbReference type="KEGG" id="ppha:BVH74_05230"/>
<organism evidence="2 3">
    <name type="scientific">Halopseudomonas phragmitis</name>
    <dbReference type="NCBI Taxonomy" id="1931241"/>
    <lineage>
        <taxon>Bacteria</taxon>
        <taxon>Pseudomonadati</taxon>
        <taxon>Pseudomonadota</taxon>
        <taxon>Gammaproteobacteria</taxon>
        <taxon>Pseudomonadales</taxon>
        <taxon>Pseudomonadaceae</taxon>
        <taxon>Halopseudomonas</taxon>
    </lineage>
</organism>
<feature type="chain" id="PRO_5012595108" description="Sel1 repeat family protein" evidence="1">
    <location>
        <begin position="24"/>
        <end position="494"/>
    </location>
</feature>
<protein>
    <recommendedName>
        <fullName evidence="4">Sel1 repeat family protein</fullName>
    </recommendedName>
</protein>
<evidence type="ECO:0008006" key="4">
    <source>
        <dbReference type="Google" id="ProtNLM"/>
    </source>
</evidence>
<dbReference type="Proteomes" id="UP000243488">
    <property type="component" value="Chromosome"/>
</dbReference>
<evidence type="ECO:0000313" key="2">
    <source>
        <dbReference type="EMBL" id="AQZ94191.1"/>
    </source>
</evidence>
<proteinExistence type="predicted"/>
<dbReference type="AlphaFoldDB" id="A0A1V0B2T1"/>
<gene>
    <name evidence="2" type="ORF">BVH74_05230</name>
</gene>
<feature type="signal peptide" evidence="1">
    <location>
        <begin position="1"/>
        <end position="23"/>
    </location>
</feature>
<evidence type="ECO:0000256" key="1">
    <source>
        <dbReference type="SAM" id="SignalP"/>
    </source>
</evidence>
<dbReference type="RefSeq" id="WP_080049046.1">
    <property type="nucleotide sequence ID" value="NZ_CP020100.1"/>
</dbReference>
<dbReference type="SUPFAM" id="SSF81901">
    <property type="entry name" value="HCP-like"/>
    <property type="match status" value="2"/>
</dbReference>
<sequence length="494" mass="55616">MRAPFLILSLPLLAVLLASEVEARNFEQVRYALYLDPHAEVVPDLEQLAKLGDHRAQRLLGDILAERDPAGASRVLELYRQAFAGGRGEISALAAMARYLGQRPRLRQQHRAEVAEGLTRYRHDRDPVNVLATLEVFNAYPELFESAAVEHLISRYERACIENCLTLLYRGRLAEHQGNHELAESLYRQAALQDPRAIEALYRVMGKDVALKFRGFARDASPRIASLPIEVVHRIGLHLANTSNALANEWVYTRQSVIGEVEIPDAEQLAAAEAAQRAQDAMIDELDREILYWLDHAVARGYTPAMSTKASFMMAGNNRFSSEAVEHLLRQLESTETARSSAGEHYQDRVGPQRIKALWASYYMVNWLSMNPTKAHGLIRELIEEGYDDARLMEGDLYSRGLLDEPDQARALGIYEQMAERGWASAHLRIARLNTYGRAMRGDFVTAYSHARAALELGDLRAEGLVNFLEQRLPATLLEQGNAMTEQMLRNSVL</sequence>
<dbReference type="InterPro" id="IPR011990">
    <property type="entry name" value="TPR-like_helical_dom_sf"/>
</dbReference>
<dbReference type="STRING" id="1931241.BVH74_05230"/>
<evidence type="ECO:0000313" key="3">
    <source>
        <dbReference type="Proteomes" id="UP000243488"/>
    </source>
</evidence>
<name>A0A1V0B2T1_9GAMM</name>
<keyword evidence="3" id="KW-1185">Reference proteome</keyword>
<accession>A0A1V0B2T1</accession>
<dbReference type="Gene3D" id="1.25.40.10">
    <property type="entry name" value="Tetratricopeptide repeat domain"/>
    <property type="match status" value="1"/>
</dbReference>